<reference evidence="2 3" key="1">
    <citation type="submission" date="2017-06" db="EMBL/GenBank/DDBJ databases">
        <authorList>
            <consortium name="Pathogen Informatics"/>
        </authorList>
    </citation>
    <scope>NUCLEOTIDE SEQUENCE [LARGE SCALE GENOMIC DNA]</scope>
    <source>
        <strain evidence="2 3">NCTC12149</strain>
    </source>
</reference>
<dbReference type="AlphaFoldDB" id="A0AAJ4XER6"/>
<dbReference type="GO" id="GO:0140359">
    <property type="term" value="F:ABC-type transporter activity"/>
    <property type="evidence" value="ECO:0007669"/>
    <property type="project" value="InterPro"/>
</dbReference>
<dbReference type="Proteomes" id="UP000215355">
    <property type="component" value="Chromosome 1"/>
</dbReference>
<feature type="transmembrane region" description="Helical" evidence="1">
    <location>
        <begin position="210"/>
        <end position="232"/>
    </location>
</feature>
<accession>A0AAJ4XER6</accession>
<keyword evidence="1" id="KW-0812">Transmembrane</keyword>
<organism evidence="2 3">
    <name type="scientific">Sphingobacterium mizutaii</name>
    <dbReference type="NCBI Taxonomy" id="1010"/>
    <lineage>
        <taxon>Bacteria</taxon>
        <taxon>Pseudomonadati</taxon>
        <taxon>Bacteroidota</taxon>
        <taxon>Sphingobacteriia</taxon>
        <taxon>Sphingobacteriales</taxon>
        <taxon>Sphingobacteriaceae</taxon>
        <taxon>Sphingobacterium</taxon>
    </lineage>
</organism>
<protein>
    <submittedName>
        <fullName evidence="2">ABC-type transport system involved in multi-copper enzyme maturation, permease component</fullName>
    </submittedName>
</protein>
<feature type="transmembrane region" description="Helical" evidence="1">
    <location>
        <begin position="174"/>
        <end position="198"/>
    </location>
</feature>
<keyword evidence="1" id="KW-1133">Transmembrane helix</keyword>
<sequence length="331" mass="37297">MNIDSTLRTAQIGVSHFSSPFWILARKEIADMVRSWRFRILILLVLLILTSSITHVVEQVPAWIQNNDLLESDFPFLKIFTSSGSTPSYYVLISFVAPLLGISLGFDRVNSEFLSGTMTRIVTQPIYRDNILLAKFFAPIFVLSVLFLCVTGLVVGTGMIWTGLSVQLVEIIRIFAFIFLLIVYLGFWLAFSLLMSIVFRQPSSAALTSLSLWLFLTIFFPMLTSLIVQQLLPLKPFMSVEEQFSRQELVLNILRVSPSQLFIDGSTSILMPTVRSLGPLNIEQMEAAIPAPLPIIDSLLIVWSQLTGLIAGTLALFAISYYLFMRREIRN</sequence>
<evidence type="ECO:0000256" key="1">
    <source>
        <dbReference type="SAM" id="Phobius"/>
    </source>
</evidence>
<evidence type="ECO:0000313" key="2">
    <source>
        <dbReference type="EMBL" id="SNV63617.1"/>
    </source>
</evidence>
<proteinExistence type="predicted"/>
<name>A0AAJ4XER6_9SPHI</name>
<feature type="transmembrane region" description="Helical" evidence="1">
    <location>
        <begin position="136"/>
        <end position="162"/>
    </location>
</feature>
<dbReference type="EMBL" id="LT906468">
    <property type="protein sequence ID" value="SNV63617.1"/>
    <property type="molecule type" value="Genomic_DNA"/>
</dbReference>
<dbReference type="KEGG" id="smiz:4412673_03886"/>
<feature type="transmembrane region" description="Helical" evidence="1">
    <location>
        <begin position="300"/>
        <end position="324"/>
    </location>
</feature>
<dbReference type="Pfam" id="PF12679">
    <property type="entry name" value="ABC2_membrane_2"/>
    <property type="match status" value="1"/>
</dbReference>
<gene>
    <name evidence="2" type="ORF">SAMEA4412673_03886</name>
</gene>
<feature type="transmembrane region" description="Helical" evidence="1">
    <location>
        <begin position="36"/>
        <end position="57"/>
    </location>
</feature>
<dbReference type="RefSeq" id="WP_093099586.1">
    <property type="nucleotide sequence ID" value="NZ_DAMDLF010000001.1"/>
</dbReference>
<keyword evidence="1" id="KW-0472">Membrane</keyword>
<feature type="transmembrane region" description="Helical" evidence="1">
    <location>
        <begin position="88"/>
        <end position="106"/>
    </location>
</feature>
<dbReference type="GO" id="GO:0005886">
    <property type="term" value="C:plasma membrane"/>
    <property type="evidence" value="ECO:0007669"/>
    <property type="project" value="UniProtKB-SubCell"/>
</dbReference>
<dbReference type="PANTHER" id="PTHR43471">
    <property type="entry name" value="ABC TRANSPORTER PERMEASE"/>
    <property type="match status" value="1"/>
</dbReference>
<dbReference type="PANTHER" id="PTHR43471:SF14">
    <property type="entry name" value="ABC-2 TYPE TRANSPORT SYSTEM PERMEASE PROTEIN"/>
    <property type="match status" value="1"/>
</dbReference>
<evidence type="ECO:0000313" key="3">
    <source>
        <dbReference type="Proteomes" id="UP000215355"/>
    </source>
</evidence>